<sequence>MKKTYRGSCHCGKVHYEVDMDLEAGTGRCNCSICSKRRYWGANVKPEDFRLMCDEEEMSDYQFNTMSGHHRFCRTCGVPAFGDGYVEAIGGAYVSINIACLDDITPEELAALSVRYADGRHDAWWNEPAVTSYL</sequence>
<proteinExistence type="inferred from homology"/>
<dbReference type="Pfam" id="PF04828">
    <property type="entry name" value="GFA"/>
    <property type="match status" value="1"/>
</dbReference>
<evidence type="ECO:0000256" key="3">
    <source>
        <dbReference type="ARBA" id="ARBA00022833"/>
    </source>
</evidence>
<dbReference type="SUPFAM" id="SSF51316">
    <property type="entry name" value="Mss4-like"/>
    <property type="match status" value="1"/>
</dbReference>
<accession>A0A060HW24</accession>
<dbReference type="InterPro" id="IPR011057">
    <property type="entry name" value="Mss4-like_sf"/>
</dbReference>
<gene>
    <name evidence="5" type="ORF">IE4771_CH00629</name>
</gene>
<dbReference type="GO" id="GO:0046872">
    <property type="term" value="F:metal ion binding"/>
    <property type="evidence" value="ECO:0007669"/>
    <property type="project" value="UniProtKB-KW"/>
</dbReference>
<keyword evidence="2" id="KW-0479">Metal-binding</keyword>
<keyword evidence="5" id="KW-0456">Lyase</keyword>
<reference evidence="5 6" key="1">
    <citation type="submission" date="2013-12" db="EMBL/GenBank/DDBJ databases">
        <title>Complete genome sequence of Rhizobium etli bv. mimosae IE4771.</title>
        <authorList>
            <person name="Bustos P."/>
            <person name="Santamaria R.I."/>
            <person name="Lozano L."/>
            <person name="Ormeno-Orrillo E."/>
            <person name="Rogel M.A."/>
            <person name="Romero D."/>
            <person name="Cevallos M.A."/>
            <person name="Martinez-Romero E."/>
            <person name="Gonzalez V."/>
        </authorList>
    </citation>
    <scope>NUCLEOTIDE SEQUENCE [LARGE SCALE GENOMIC DNA]</scope>
    <source>
        <strain evidence="5 6">IE4771</strain>
    </source>
</reference>
<dbReference type="Gene3D" id="2.170.150.70">
    <property type="match status" value="1"/>
</dbReference>
<dbReference type="PANTHER" id="PTHR28620:SF1">
    <property type="entry name" value="CENP-V_GFA DOMAIN-CONTAINING PROTEIN"/>
    <property type="match status" value="1"/>
</dbReference>
<evidence type="ECO:0000313" key="6">
    <source>
        <dbReference type="Proteomes" id="UP000027180"/>
    </source>
</evidence>
<evidence type="ECO:0000256" key="2">
    <source>
        <dbReference type="ARBA" id="ARBA00022723"/>
    </source>
</evidence>
<keyword evidence="3" id="KW-0862">Zinc</keyword>
<dbReference type="AlphaFoldDB" id="A0A060HW24"/>
<dbReference type="PANTHER" id="PTHR28620">
    <property type="entry name" value="CENTROMERE PROTEIN V"/>
    <property type="match status" value="1"/>
</dbReference>
<dbReference type="OrthoDB" id="9805575at2"/>
<name>A0A060HW24_RHIET</name>
<dbReference type="RefSeq" id="WP_038686774.1">
    <property type="nucleotide sequence ID" value="NZ_CP006986.1"/>
</dbReference>
<dbReference type="GO" id="GO:0051907">
    <property type="term" value="F:S-(hydroxymethyl)glutathione synthase activity"/>
    <property type="evidence" value="ECO:0007669"/>
    <property type="project" value="UniProtKB-EC"/>
</dbReference>
<dbReference type="PROSITE" id="PS51891">
    <property type="entry name" value="CENP_V_GFA"/>
    <property type="match status" value="1"/>
</dbReference>
<dbReference type="InterPro" id="IPR052355">
    <property type="entry name" value="CENP-V-like"/>
</dbReference>
<organism evidence="5 6">
    <name type="scientific">Rhizobium etli bv. mimosae str. IE4771</name>
    <dbReference type="NCBI Taxonomy" id="1432050"/>
    <lineage>
        <taxon>Bacteria</taxon>
        <taxon>Pseudomonadati</taxon>
        <taxon>Pseudomonadota</taxon>
        <taxon>Alphaproteobacteria</taxon>
        <taxon>Hyphomicrobiales</taxon>
        <taxon>Rhizobiaceae</taxon>
        <taxon>Rhizobium/Agrobacterium group</taxon>
        <taxon>Rhizobium</taxon>
    </lineage>
</organism>
<evidence type="ECO:0000256" key="1">
    <source>
        <dbReference type="ARBA" id="ARBA00005495"/>
    </source>
</evidence>
<evidence type="ECO:0000259" key="4">
    <source>
        <dbReference type="PROSITE" id="PS51891"/>
    </source>
</evidence>
<dbReference type="Proteomes" id="UP000027180">
    <property type="component" value="Chromosome"/>
</dbReference>
<feature type="domain" description="CENP-V/GFA" evidence="4">
    <location>
        <begin position="5"/>
        <end position="125"/>
    </location>
</feature>
<dbReference type="HOGENOM" id="CLU_055491_7_2_5"/>
<dbReference type="KEGG" id="rei:IE4771_CH00629"/>
<evidence type="ECO:0000313" key="5">
    <source>
        <dbReference type="EMBL" id="AIC25787.1"/>
    </source>
</evidence>
<protein>
    <submittedName>
        <fullName evidence="5">GFA family glutathione-dependent formaldehyde-activating protein</fullName>
        <ecNumber evidence="5">4.4.1.22</ecNumber>
    </submittedName>
</protein>
<comment type="similarity">
    <text evidence="1">Belongs to the Gfa family.</text>
</comment>
<dbReference type="InterPro" id="IPR006913">
    <property type="entry name" value="CENP-V/GFA"/>
</dbReference>
<dbReference type="EC" id="4.4.1.22" evidence="5"/>
<dbReference type="EMBL" id="CP006986">
    <property type="protein sequence ID" value="AIC25787.1"/>
    <property type="molecule type" value="Genomic_DNA"/>
</dbReference>